<dbReference type="Pfam" id="PF11209">
    <property type="entry name" value="LmeA"/>
    <property type="match status" value="1"/>
</dbReference>
<keyword evidence="4" id="KW-1185">Reference proteome</keyword>
<sequence length="261" mass="27354">MKKTIVVVIVLAALLVGADLALAAVAENRLAQEAREQFELSEDPAVTIHGFPFTTQAVGGTYQRISIDAEGVPVTDVLRELELAAELRDVHAPLPDVLSGDTDAIIISELEGTVTITQDDVGRAVKLPDLRIDDATDELTRDGESTDDTGGGPDAIGSTAGVRLAATTDIAGERDVEVVAYGVIELTGGSVRVAPRRLEFGRDSGTVEVPDEVRNAFLPQFETTIDPGNLPFGVTPSGVAVRRGALVVQGEASDVRFGQGA</sequence>
<evidence type="ECO:0000256" key="1">
    <source>
        <dbReference type="SAM" id="MobiDB-lite"/>
    </source>
</evidence>
<protein>
    <recommendedName>
        <fullName evidence="5">DUF2993 domain-containing protein</fullName>
    </recommendedName>
</protein>
<dbReference type="OrthoDB" id="3215846at2"/>
<reference evidence="3 4" key="1">
    <citation type="submission" date="2017-06" db="EMBL/GenBank/DDBJ databases">
        <authorList>
            <person name="Kim H.J."/>
            <person name="Triplett B.A."/>
        </authorList>
    </citation>
    <scope>NUCLEOTIDE SEQUENCE [LARGE SCALE GENOMIC DNA]</scope>
    <source>
        <strain evidence="3 4">DSM 45207</strain>
    </source>
</reference>
<proteinExistence type="predicted"/>
<feature type="signal peptide" evidence="2">
    <location>
        <begin position="1"/>
        <end position="23"/>
    </location>
</feature>
<dbReference type="RefSeq" id="WP_089300507.1">
    <property type="nucleotide sequence ID" value="NZ_FZNW01000005.1"/>
</dbReference>
<evidence type="ECO:0000313" key="4">
    <source>
        <dbReference type="Proteomes" id="UP000198348"/>
    </source>
</evidence>
<organism evidence="3 4">
    <name type="scientific">Haloechinothrix alba</name>
    <dbReference type="NCBI Taxonomy" id="664784"/>
    <lineage>
        <taxon>Bacteria</taxon>
        <taxon>Bacillati</taxon>
        <taxon>Actinomycetota</taxon>
        <taxon>Actinomycetes</taxon>
        <taxon>Pseudonocardiales</taxon>
        <taxon>Pseudonocardiaceae</taxon>
        <taxon>Haloechinothrix</taxon>
    </lineage>
</organism>
<evidence type="ECO:0000256" key="2">
    <source>
        <dbReference type="SAM" id="SignalP"/>
    </source>
</evidence>
<keyword evidence="2" id="KW-0732">Signal</keyword>
<dbReference type="Proteomes" id="UP000198348">
    <property type="component" value="Unassembled WGS sequence"/>
</dbReference>
<evidence type="ECO:0008006" key="5">
    <source>
        <dbReference type="Google" id="ProtNLM"/>
    </source>
</evidence>
<name>A0A238W7G7_9PSEU</name>
<feature type="region of interest" description="Disordered" evidence="1">
    <location>
        <begin position="136"/>
        <end position="159"/>
    </location>
</feature>
<gene>
    <name evidence="3" type="ORF">SAMN06265360_105195</name>
</gene>
<dbReference type="InterPro" id="IPR021373">
    <property type="entry name" value="DUF2993"/>
</dbReference>
<evidence type="ECO:0000313" key="3">
    <source>
        <dbReference type="EMBL" id="SNR42458.1"/>
    </source>
</evidence>
<accession>A0A238W7G7</accession>
<dbReference type="AlphaFoldDB" id="A0A238W7G7"/>
<dbReference type="EMBL" id="FZNW01000005">
    <property type="protein sequence ID" value="SNR42458.1"/>
    <property type="molecule type" value="Genomic_DNA"/>
</dbReference>
<feature type="chain" id="PRO_5013325821" description="DUF2993 domain-containing protein" evidence="2">
    <location>
        <begin position="24"/>
        <end position="261"/>
    </location>
</feature>